<evidence type="ECO:0000256" key="2">
    <source>
        <dbReference type="ARBA" id="ARBA00022840"/>
    </source>
</evidence>
<dbReference type="SUPFAM" id="SSF52540">
    <property type="entry name" value="P-loop containing nucleoside triphosphate hydrolases"/>
    <property type="match status" value="1"/>
</dbReference>
<dbReference type="CDD" id="cd03221">
    <property type="entry name" value="ABCF_EF-3"/>
    <property type="match status" value="1"/>
</dbReference>
<keyword evidence="2" id="KW-0067">ATP-binding</keyword>
<name>A0ABU0ATK5_9BACI</name>
<dbReference type="Pfam" id="PF00005">
    <property type="entry name" value="ABC_tran"/>
    <property type="match status" value="1"/>
</dbReference>
<comment type="caution">
    <text evidence="4">The sequence shown here is derived from an EMBL/GenBank/DDBJ whole genome shotgun (WGS) entry which is preliminary data.</text>
</comment>
<keyword evidence="5" id="KW-1185">Reference proteome</keyword>
<dbReference type="InterPro" id="IPR003593">
    <property type="entry name" value="AAA+_ATPase"/>
</dbReference>
<dbReference type="PANTHER" id="PTHR42855:SF2">
    <property type="entry name" value="DRUG RESISTANCE ABC TRANSPORTER,ATP-BINDING PROTEIN"/>
    <property type="match status" value="1"/>
</dbReference>
<dbReference type="Proteomes" id="UP001238088">
    <property type="component" value="Unassembled WGS sequence"/>
</dbReference>
<proteinExistence type="predicted"/>
<dbReference type="PROSITE" id="PS00211">
    <property type="entry name" value="ABC_TRANSPORTER_1"/>
    <property type="match status" value="1"/>
</dbReference>
<dbReference type="InterPro" id="IPR017871">
    <property type="entry name" value="ABC_transporter-like_CS"/>
</dbReference>
<dbReference type="PROSITE" id="PS50893">
    <property type="entry name" value="ABC_TRANSPORTER_2"/>
    <property type="match status" value="1"/>
</dbReference>
<feature type="domain" description="ABC transporter" evidence="3">
    <location>
        <begin position="3"/>
        <end position="217"/>
    </location>
</feature>
<accession>A0ABU0ATK5</accession>
<organism evidence="4 5">
    <name type="scientific">Cytobacillus purgationiresistens</name>
    <dbReference type="NCBI Taxonomy" id="863449"/>
    <lineage>
        <taxon>Bacteria</taxon>
        <taxon>Bacillati</taxon>
        <taxon>Bacillota</taxon>
        <taxon>Bacilli</taxon>
        <taxon>Bacillales</taxon>
        <taxon>Bacillaceae</taxon>
        <taxon>Cytobacillus</taxon>
    </lineage>
</organism>
<keyword evidence="1" id="KW-0547">Nucleotide-binding</keyword>
<dbReference type="PANTHER" id="PTHR42855">
    <property type="entry name" value="ABC TRANSPORTER ATP-BINDING SUBUNIT"/>
    <property type="match status" value="1"/>
</dbReference>
<dbReference type="InterPro" id="IPR051309">
    <property type="entry name" value="ABCF_ATPase"/>
</dbReference>
<gene>
    <name evidence="4" type="ORF">J2S17_005297</name>
</gene>
<dbReference type="EMBL" id="JAUSUB010000038">
    <property type="protein sequence ID" value="MDQ0273365.1"/>
    <property type="molecule type" value="Genomic_DNA"/>
</dbReference>
<dbReference type="InterPro" id="IPR027417">
    <property type="entry name" value="P-loop_NTPase"/>
</dbReference>
<dbReference type="SMART" id="SM00382">
    <property type="entry name" value="AAA"/>
    <property type="match status" value="1"/>
</dbReference>
<evidence type="ECO:0000313" key="5">
    <source>
        <dbReference type="Proteomes" id="UP001238088"/>
    </source>
</evidence>
<evidence type="ECO:0000259" key="3">
    <source>
        <dbReference type="PROSITE" id="PS50893"/>
    </source>
</evidence>
<evidence type="ECO:0000256" key="1">
    <source>
        <dbReference type="ARBA" id="ARBA00022741"/>
    </source>
</evidence>
<dbReference type="Gene3D" id="3.40.50.300">
    <property type="entry name" value="P-loop containing nucleotide triphosphate hydrolases"/>
    <property type="match status" value="1"/>
</dbReference>
<evidence type="ECO:0000313" key="4">
    <source>
        <dbReference type="EMBL" id="MDQ0273365.1"/>
    </source>
</evidence>
<protein>
    <submittedName>
        <fullName evidence="4">ATPase subunit of ABC transporter with duplicated ATPase domains</fullName>
    </submittedName>
</protein>
<dbReference type="InterPro" id="IPR003439">
    <property type="entry name" value="ABC_transporter-like_ATP-bd"/>
</dbReference>
<sequence>MLLQLNDISKSYVGELVLSNITMKIESGDRIGLVGVNGAGKSTLLKIIAGDMPYDNGEIYIGKETKIGYLRQNSGLQMDNTIWNEMLNVFSNLLEVEKELRELERTMSEPSLIDNTKEYERVLNRYAEKCDWFMEHGGYEIDAKIRGVLHGMGFEDFPRDTLIHKLSGGQKTRLDLAKILLEQPDLLILDEPTNHLDLATLAWLEGYLRSYPGTILVV</sequence>
<reference evidence="4 5" key="1">
    <citation type="submission" date="2023-07" db="EMBL/GenBank/DDBJ databases">
        <title>Genomic Encyclopedia of Type Strains, Phase IV (KMG-IV): sequencing the most valuable type-strain genomes for metagenomic binning, comparative biology and taxonomic classification.</title>
        <authorList>
            <person name="Goeker M."/>
        </authorList>
    </citation>
    <scope>NUCLEOTIDE SEQUENCE [LARGE SCALE GENOMIC DNA]</scope>
    <source>
        <strain evidence="4 5">DSM 23494</strain>
    </source>
</reference>